<dbReference type="EMBL" id="GGEC01064078">
    <property type="protein sequence ID" value="MBX44562.1"/>
    <property type="molecule type" value="Transcribed_RNA"/>
</dbReference>
<accession>A0A2P2NPY9</accession>
<protein>
    <submittedName>
        <fullName evidence="1">Uncharacterized protein</fullName>
    </submittedName>
</protein>
<name>A0A2P2NPY9_RHIMU</name>
<evidence type="ECO:0000313" key="1">
    <source>
        <dbReference type="EMBL" id="MBX44562.1"/>
    </source>
</evidence>
<sequence length="57" mass="6623">MECGLVSCQTKQISLAWKFVHEHLSLNICIHRLLMHGFKTRPNKSRSGILFIFIPNK</sequence>
<proteinExistence type="predicted"/>
<reference evidence="1" key="1">
    <citation type="submission" date="2018-02" db="EMBL/GenBank/DDBJ databases">
        <title>Rhizophora mucronata_Transcriptome.</title>
        <authorList>
            <person name="Meera S.P."/>
            <person name="Sreeshan A."/>
            <person name="Augustine A."/>
        </authorList>
    </citation>
    <scope>NUCLEOTIDE SEQUENCE</scope>
    <source>
        <tissue evidence="1">Leaf</tissue>
    </source>
</reference>
<dbReference type="AlphaFoldDB" id="A0A2P2NPY9"/>
<organism evidence="1">
    <name type="scientific">Rhizophora mucronata</name>
    <name type="common">Asiatic mangrove</name>
    <dbReference type="NCBI Taxonomy" id="61149"/>
    <lineage>
        <taxon>Eukaryota</taxon>
        <taxon>Viridiplantae</taxon>
        <taxon>Streptophyta</taxon>
        <taxon>Embryophyta</taxon>
        <taxon>Tracheophyta</taxon>
        <taxon>Spermatophyta</taxon>
        <taxon>Magnoliopsida</taxon>
        <taxon>eudicotyledons</taxon>
        <taxon>Gunneridae</taxon>
        <taxon>Pentapetalae</taxon>
        <taxon>rosids</taxon>
        <taxon>fabids</taxon>
        <taxon>Malpighiales</taxon>
        <taxon>Rhizophoraceae</taxon>
        <taxon>Rhizophora</taxon>
    </lineage>
</organism>